<organism evidence="2 3">
    <name type="scientific">Candidatus Gottesmanbacteria bacterium GW2011_GWA1_34_13</name>
    <dbReference type="NCBI Taxonomy" id="1618434"/>
    <lineage>
        <taxon>Bacteria</taxon>
        <taxon>Candidatus Gottesmaniibacteriota</taxon>
    </lineage>
</organism>
<gene>
    <name evidence="2" type="ORF">UR52_C0001G0079</name>
</gene>
<evidence type="ECO:0000313" key="3">
    <source>
        <dbReference type="Proteomes" id="UP000034176"/>
    </source>
</evidence>
<dbReference type="InterPro" id="IPR055259">
    <property type="entry name" value="YkvP/CgeB_Glyco_trans-like"/>
</dbReference>
<dbReference type="Pfam" id="PF13524">
    <property type="entry name" value="Glyco_trans_1_2"/>
    <property type="match status" value="1"/>
</dbReference>
<evidence type="ECO:0000313" key="2">
    <source>
        <dbReference type="EMBL" id="KKP59999.1"/>
    </source>
</evidence>
<proteinExistence type="predicted"/>
<accession>A0A0G0ASW5</accession>
<comment type="caution">
    <text evidence="2">The sequence shown here is derived from an EMBL/GenBank/DDBJ whole genome shotgun (WGS) entry which is preliminary data.</text>
</comment>
<dbReference type="Proteomes" id="UP000034176">
    <property type="component" value="Unassembled WGS sequence"/>
</dbReference>
<dbReference type="STRING" id="1618434.UR52_C0001G0079"/>
<evidence type="ECO:0000259" key="1">
    <source>
        <dbReference type="Pfam" id="PF13524"/>
    </source>
</evidence>
<name>A0A0G0ASW5_9BACT</name>
<protein>
    <recommendedName>
        <fullName evidence="1">Spore protein YkvP/CgeB glycosyl transferase-like domain-containing protein</fullName>
    </recommendedName>
</protein>
<reference evidence="2 3" key="1">
    <citation type="journal article" date="2015" name="Nature">
        <title>rRNA introns, odd ribosomes, and small enigmatic genomes across a large radiation of phyla.</title>
        <authorList>
            <person name="Brown C.T."/>
            <person name="Hug L.A."/>
            <person name="Thomas B.C."/>
            <person name="Sharon I."/>
            <person name="Castelle C.J."/>
            <person name="Singh A."/>
            <person name="Wilkins M.J."/>
            <person name="Williams K.H."/>
            <person name="Banfield J.F."/>
        </authorList>
    </citation>
    <scope>NUCLEOTIDE SEQUENCE [LARGE SCALE GENOMIC DNA]</scope>
</reference>
<dbReference type="AlphaFoldDB" id="A0A0G0ASW5"/>
<feature type="domain" description="Spore protein YkvP/CgeB glycosyl transferase-like" evidence="1">
    <location>
        <begin position="187"/>
        <end position="320"/>
    </location>
</feature>
<sequence>MKNKILFVSPRNSSFFIPIKHALTKLGMDVFTFDYLKPDVMSRMLGIISNLLNSKRFKILRNNRINHQLIKKIKILKPNYFFTVKGEVFYPKTIEQINSLGIITINWYPDNLVLWQNLIKTAKTYKYFFSVCTMLTTKLNQTGRKTYYLPVAGQADIKIIQTPKIYDIVFAGHRTQKRINYFSEICDLNFNLWGYPHWKHTIMAPYYRNYLPVNRMQNIFRQAKIVINVLTGEKGIPINTANLRNFEATGVGTFILSEYCPALAKLFIEDQEMVFFRNKKELRQKAIYYLKRDKERERIAKNGWLKTRKDHTYIMRFNEMFSIIK</sequence>
<dbReference type="EMBL" id="LBPN01000001">
    <property type="protein sequence ID" value="KKP59999.1"/>
    <property type="molecule type" value="Genomic_DNA"/>
</dbReference>